<keyword evidence="1" id="KW-0732">Signal</keyword>
<accession>A0ABU9TTU5</accession>
<dbReference type="PANTHER" id="PTHR36057:SF1">
    <property type="entry name" value="LIPOPROTEIN LIPID ATTACHMENT SITE-LIKE PROTEIN, PUTATIVE (DUF1223)-RELATED"/>
    <property type="match status" value="1"/>
</dbReference>
<evidence type="ECO:0000313" key="3">
    <source>
        <dbReference type="Proteomes" id="UP001449225"/>
    </source>
</evidence>
<reference evidence="2 3" key="1">
    <citation type="submission" date="2024-03" db="EMBL/GenBank/DDBJ databases">
        <title>Community enrichment and isolation of bacterial strains for fucoidan degradation.</title>
        <authorList>
            <person name="Sichert A."/>
        </authorList>
    </citation>
    <scope>NUCLEOTIDE SEQUENCE [LARGE SCALE GENOMIC DNA]</scope>
    <source>
        <strain evidence="2 3">AS76</strain>
    </source>
</reference>
<dbReference type="PANTHER" id="PTHR36057">
    <property type="match status" value="1"/>
</dbReference>
<keyword evidence="3" id="KW-1185">Reference proteome</keyword>
<dbReference type="InterPro" id="IPR010634">
    <property type="entry name" value="DUF1223"/>
</dbReference>
<sequence length="245" mass="27941">MKIKTTNLKVMTLLGAISCSHLAMAEQIFQHQGQPPQLIELYTSEGCSSCPPADKYLATFLKHPQLWKAVVPLAFHVDYWDYLGWADPFAQQQFKERQYNYRRHNHISSVYTPGWIINGKEWRGFFSRQDLPANATSKHGALYAQLQGNQLNVRYQGTGENLSLTAHIAVLGFDLSSQIPAGENKGKTLNHAFVVLHKQEKKQDTFEWHFALPERATGQRYALAIWVSDKNQTPIQLAADWLKET</sequence>
<dbReference type="EMBL" id="JBBMRA010000009">
    <property type="protein sequence ID" value="MEM5536943.1"/>
    <property type="molecule type" value="Genomic_DNA"/>
</dbReference>
<comment type="caution">
    <text evidence="2">The sequence shown here is derived from an EMBL/GenBank/DDBJ whole genome shotgun (WGS) entry which is preliminary data.</text>
</comment>
<organism evidence="2 3">
    <name type="scientific">Neptuniibacter pectenicola</name>
    <dbReference type="NCBI Taxonomy" id="1806669"/>
    <lineage>
        <taxon>Bacteria</taxon>
        <taxon>Pseudomonadati</taxon>
        <taxon>Pseudomonadota</taxon>
        <taxon>Gammaproteobacteria</taxon>
        <taxon>Oceanospirillales</taxon>
        <taxon>Oceanospirillaceae</taxon>
        <taxon>Neptuniibacter</taxon>
    </lineage>
</organism>
<dbReference type="RefSeq" id="WP_339892207.1">
    <property type="nucleotide sequence ID" value="NZ_CAXBCE010000040.1"/>
</dbReference>
<feature type="chain" id="PRO_5046395544" evidence="1">
    <location>
        <begin position="26"/>
        <end position="245"/>
    </location>
</feature>
<evidence type="ECO:0000313" key="2">
    <source>
        <dbReference type="EMBL" id="MEM5536943.1"/>
    </source>
</evidence>
<proteinExistence type="predicted"/>
<dbReference type="InterPro" id="IPR036249">
    <property type="entry name" value="Thioredoxin-like_sf"/>
</dbReference>
<dbReference type="Proteomes" id="UP001449225">
    <property type="component" value="Unassembled WGS sequence"/>
</dbReference>
<name>A0ABU9TTU5_9GAMM</name>
<evidence type="ECO:0000256" key="1">
    <source>
        <dbReference type="SAM" id="SignalP"/>
    </source>
</evidence>
<gene>
    <name evidence="2" type="ORF">WNY58_11125</name>
</gene>
<dbReference type="Pfam" id="PF06764">
    <property type="entry name" value="DUF1223"/>
    <property type="match status" value="1"/>
</dbReference>
<protein>
    <submittedName>
        <fullName evidence="2">DUF1223 domain-containing protein</fullName>
    </submittedName>
</protein>
<feature type="signal peptide" evidence="1">
    <location>
        <begin position="1"/>
        <end position="25"/>
    </location>
</feature>
<dbReference type="SUPFAM" id="SSF52833">
    <property type="entry name" value="Thioredoxin-like"/>
    <property type="match status" value="1"/>
</dbReference>